<dbReference type="PANTHER" id="PTHR40036">
    <property type="entry name" value="MACROCIN O-METHYLTRANSFERASE"/>
    <property type="match status" value="1"/>
</dbReference>
<dbReference type="Pfam" id="PF05711">
    <property type="entry name" value="TylF"/>
    <property type="match status" value="1"/>
</dbReference>
<keyword evidence="1" id="KW-0489">Methyltransferase</keyword>
<proteinExistence type="predicted"/>
<reference evidence="1 2" key="1">
    <citation type="submission" date="2018-10" db="EMBL/GenBank/DDBJ databases">
        <title>Isolation from soil.</title>
        <authorList>
            <person name="Hu J."/>
        </authorList>
    </citation>
    <scope>NUCLEOTIDE SEQUENCE [LARGE SCALE GENOMIC DNA]</scope>
    <source>
        <strain evidence="1 2">NEAU-Ht49</strain>
    </source>
</reference>
<dbReference type="EMBL" id="RFFG01000105">
    <property type="protein sequence ID" value="RMI37508.1"/>
    <property type="molecule type" value="Genomic_DNA"/>
</dbReference>
<dbReference type="GO" id="GO:0032259">
    <property type="term" value="P:methylation"/>
    <property type="evidence" value="ECO:0007669"/>
    <property type="project" value="UniProtKB-KW"/>
</dbReference>
<dbReference type="InterPro" id="IPR008884">
    <property type="entry name" value="TylF_MeTrfase"/>
</dbReference>
<gene>
    <name evidence="1" type="ORF">EBO15_35695</name>
</gene>
<dbReference type="GO" id="GO:0008168">
    <property type="term" value="F:methyltransferase activity"/>
    <property type="evidence" value="ECO:0007669"/>
    <property type="project" value="UniProtKB-KW"/>
</dbReference>
<dbReference type="InterPro" id="IPR029063">
    <property type="entry name" value="SAM-dependent_MTases_sf"/>
</dbReference>
<dbReference type="OrthoDB" id="3826968at2"/>
<evidence type="ECO:0000313" key="1">
    <source>
        <dbReference type="EMBL" id="RMI37508.1"/>
    </source>
</evidence>
<evidence type="ECO:0000313" key="2">
    <source>
        <dbReference type="Proteomes" id="UP000282674"/>
    </source>
</evidence>
<protein>
    <submittedName>
        <fullName evidence="1">Methyltransferase</fullName>
    </submittedName>
</protein>
<dbReference type="SUPFAM" id="SSF53335">
    <property type="entry name" value="S-adenosyl-L-methionine-dependent methyltransferases"/>
    <property type="match status" value="1"/>
</dbReference>
<comment type="caution">
    <text evidence="1">The sequence shown here is derived from an EMBL/GenBank/DDBJ whole genome shotgun (WGS) entry which is preliminary data.</text>
</comment>
<keyword evidence="2" id="KW-1185">Reference proteome</keyword>
<dbReference type="RefSeq" id="WP_122198899.1">
    <property type="nucleotide sequence ID" value="NZ_JBHSKC010000051.1"/>
</dbReference>
<dbReference type="AlphaFoldDB" id="A0A3M2LRM0"/>
<dbReference type="PANTHER" id="PTHR40036:SF1">
    <property type="entry name" value="MACROCIN O-METHYLTRANSFERASE"/>
    <property type="match status" value="1"/>
</dbReference>
<dbReference type="Gene3D" id="3.40.50.150">
    <property type="entry name" value="Vaccinia Virus protein VP39"/>
    <property type="match status" value="1"/>
</dbReference>
<name>A0A3M2LRM0_9ACTN</name>
<dbReference type="Proteomes" id="UP000282674">
    <property type="component" value="Unassembled WGS sequence"/>
</dbReference>
<accession>A0A3M2LRM0</accession>
<sequence length="221" mass="24177">MDDNVRDWLLTEQAGTVCADRLNVMDDELRRLIGHRVDGAIVELGCYRGAMALWIRCVLDRLGDRRREVHVYDSFAGMPAPGDHDSDHLAQGELCSAPQDVLDTHSRWGRPPPTIHAGWFEQTLPSELPPAIALAYLDGDFYDSTLIGLRACVPRLAPAGVLLLDDYADTAANPKAWDGLPGVKRAADDFFGLPSPVEAVIGDGDLAFGRYLAPTSRELGR</sequence>
<keyword evidence="1" id="KW-0808">Transferase</keyword>
<organism evidence="1 2">
    <name type="scientific">Actinomadura harenae</name>
    <dbReference type="NCBI Taxonomy" id="2483351"/>
    <lineage>
        <taxon>Bacteria</taxon>
        <taxon>Bacillati</taxon>
        <taxon>Actinomycetota</taxon>
        <taxon>Actinomycetes</taxon>
        <taxon>Streptosporangiales</taxon>
        <taxon>Thermomonosporaceae</taxon>
        <taxon>Actinomadura</taxon>
    </lineage>
</organism>